<comment type="caution">
    <text evidence="4">The sequence shown here is derived from an EMBL/GenBank/DDBJ whole genome shotgun (WGS) entry which is preliminary data.</text>
</comment>
<organism evidence="4 5">
    <name type="scientific">Acinetobacter calcoaceticus</name>
    <dbReference type="NCBI Taxonomy" id="471"/>
    <lineage>
        <taxon>Bacteria</taxon>
        <taxon>Pseudomonadati</taxon>
        <taxon>Pseudomonadota</taxon>
        <taxon>Gammaproteobacteria</taxon>
        <taxon>Moraxellales</taxon>
        <taxon>Moraxellaceae</taxon>
        <taxon>Acinetobacter</taxon>
        <taxon>Acinetobacter calcoaceticus/baumannii complex</taxon>
    </lineage>
</organism>
<accession>A0A4R1Y1Q1</accession>
<sequence>MLNIYQVDAFADQLFKGNPAAVVLLEQWLPDSIMQNIAMENNLSETSFAMKIDEQNYAIRWFSPRTEVQFCGYGTLATSFIIFKLFPDLNQITFHVLGLGEFYLRRMPEQFIAMDLPMQIPERISNIPDALKLALNQDITEVYINPQAYIVVYPSVASVLAEQPDFSMIKSLGGRRVAITALNDGRVESLKAYDLISRYFTPSMGIDEDPVTGSVHTSLIPLWYEKTGKTDFIAYQASKRGGVLYCQRLDHNRIEIAGKCQLYLQGQIQLN</sequence>
<name>A0A4R1Y1Q1_ACICA</name>
<evidence type="ECO:0000313" key="4">
    <source>
        <dbReference type="EMBL" id="TCM71057.1"/>
    </source>
</evidence>
<dbReference type="PANTHER" id="PTHR13774">
    <property type="entry name" value="PHENAZINE BIOSYNTHESIS PROTEIN"/>
    <property type="match status" value="1"/>
</dbReference>
<dbReference type="Gene3D" id="3.10.310.10">
    <property type="entry name" value="Diaminopimelate Epimerase, Chain A, domain 1"/>
    <property type="match status" value="2"/>
</dbReference>
<dbReference type="GO" id="GO:0016853">
    <property type="term" value="F:isomerase activity"/>
    <property type="evidence" value="ECO:0007669"/>
    <property type="project" value="UniProtKB-KW"/>
</dbReference>
<feature type="active site" evidence="3">
    <location>
        <position position="45"/>
    </location>
</feature>
<gene>
    <name evidence="4" type="ORF">EC844_101338</name>
</gene>
<keyword evidence="2" id="KW-0413">Isomerase</keyword>
<evidence type="ECO:0000313" key="5">
    <source>
        <dbReference type="Proteomes" id="UP000294963"/>
    </source>
</evidence>
<evidence type="ECO:0000256" key="2">
    <source>
        <dbReference type="ARBA" id="ARBA00023235"/>
    </source>
</evidence>
<dbReference type="InterPro" id="IPR003719">
    <property type="entry name" value="Phenazine_PhzF-like"/>
</dbReference>
<dbReference type="NCBIfam" id="TIGR00654">
    <property type="entry name" value="PhzF_family"/>
    <property type="match status" value="1"/>
</dbReference>
<proteinExistence type="inferred from homology"/>
<dbReference type="GO" id="GO:0005737">
    <property type="term" value="C:cytoplasm"/>
    <property type="evidence" value="ECO:0007669"/>
    <property type="project" value="TreeGrafter"/>
</dbReference>
<dbReference type="AlphaFoldDB" id="A0A4R1Y1Q1"/>
<reference evidence="4 5" key="1">
    <citation type="submission" date="2019-03" db="EMBL/GenBank/DDBJ databases">
        <title>Genomic analyses of the natural microbiome of Caenorhabditis elegans.</title>
        <authorList>
            <person name="Samuel B."/>
        </authorList>
    </citation>
    <scope>NUCLEOTIDE SEQUENCE [LARGE SCALE GENOMIC DNA]</scope>
    <source>
        <strain evidence="4 5">JUb89</strain>
    </source>
</reference>
<dbReference type="PANTHER" id="PTHR13774:SF17">
    <property type="entry name" value="PHENAZINE BIOSYNTHESIS-LIKE DOMAIN-CONTAINING PROTEIN"/>
    <property type="match status" value="1"/>
</dbReference>
<protein>
    <submittedName>
        <fullName evidence="4">PhzF family phenazine biosynthesis protein</fullName>
    </submittedName>
</protein>
<dbReference type="PIRSF" id="PIRSF016184">
    <property type="entry name" value="PhzC_PhzF"/>
    <property type="match status" value="1"/>
</dbReference>
<dbReference type="Pfam" id="PF02567">
    <property type="entry name" value="PhzC-PhzF"/>
    <property type="match status" value="1"/>
</dbReference>
<evidence type="ECO:0000256" key="3">
    <source>
        <dbReference type="PIRSR" id="PIRSR016184-1"/>
    </source>
</evidence>
<comment type="similarity">
    <text evidence="1">Belongs to the PhzF family.</text>
</comment>
<dbReference type="EMBL" id="SLVJ01000001">
    <property type="protein sequence ID" value="TCM71057.1"/>
    <property type="molecule type" value="Genomic_DNA"/>
</dbReference>
<evidence type="ECO:0000256" key="1">
    <source>
        <dbReference type="ARBA" id="ARBA00008270"/>
    </source>
</evidence>
<dbReference type="Proteomes" id="UP000294963">
    <property type="component" value="Unassembled WGS sequence"/>
</dbReference>
<keyword evidence="5" id="KW-1185">Reference proteome</keyword>
<dbReference type="SUPFAM" id="SSF54506">
    <property type="entry name" value="Diaminopimelate epimerase-like"/>
    <property type="match status" value="1"/>
</dbReference>